<dbReference type="InterPro" id="IPR016166">
    <property type="entry name" value="FAD-bd_PCMH"/>
</dbReference>
<dbReference type="Pfam" id="PF01565">
    <property type="entry name" value="FAD_binding_4"/>
    <property type="match status" value="1"/>
</dbReference>
<sequence length="567" mass="60906">MTIPNDPTRQRPAAERLASVTAHLARSPSTSSATSSRGEPTPLSNLKAALAALSAILPPDQLSFDLTTRTAHASTFGSFLPPSPASVVVHALSTQDVVSVVNIATHHGIVIIPTGGRTSLEGQHMPTCCNPPEEDKWGGARRAANAKVELLKVERPTIHLSLSRMNRVLKVYEEDFQAIVEPGVGWQSLNQHLAERGSKLFYPIDPAPGAEFGGMVGVGGSGTNTGRLTASPTSAGRRNLTSRLGTVGYGTMRAEWITSLEVVLMDGSVIRTKGTNRARKSSTGWDTARLFLGSEGTLGIITQLTVRLAPVLPLKVALTSFPTVSSAVHTSTSILRRGLSPTSLELLDGTSIRGLNLANLLPGEEKLRERPTVLMRFSGANEEAMGKVLEEVRGIVRENGGEDLRVAIDEEENDVLWKARKYWSQQLLVGEGCRTLITDVCVPLSRLAEFVDRSDTFVGQSGLLAPIVAHIGDGNVHRAILFKGDPKSIAPPPEVEELAKKLALLAIELEGTCAGEHGIGLTKRGYLKRELGEGTLDLMRRIKSELDPLNLLNPGKILFEEGGEVWK</sequence>
<dbReference type="SUPFAM" id="SSF56176">
    <property type="entry name" value="FAD-binding/transporter-associated domain-like"/>
    <property type="match status" value="1"/>
</dbReference>
<evidence type="ECO:0000256" key="2">
    <source>
        <dbReference type="ARBA" id="ARBA00004173"/>
    </source>
</evidence>
<evidence type="ECO:0000313" key="14">
    <source>
        <dbReference type="Proteomes" id="UP000243876"/>
    </source>
</evidence>
<reference evidence="14" key="1">
    <citation type="submission" date="2015-02" db="EMBL/GenBank/DDBJ databases">
        <authorList>
            <person name="Gon?alves P."/>
        </authorList>
    </citation>
    <scope>NUCLEOTIDE SEQUENCE [LARGE SCALE GENOMIC DNA]</scope>
</reference>
<feature type="region of interest" description="Disordered" evidence="11">
    <location>
        <begin position="22"/>
        <end position="42"/>
    </location>
</feature>
<dbReference type="EMBL" id="CENE01000013">
    <property type="protein sequence ID" value="CEQ41385.1"/>
    <property type="molecule type" value="Genomic_DNA"/>
</dbReference>
<dbReference type="Gene3D" id="1.10.45.10">
    <property type="entry name" value="Vanillyl-alcohol Oxidase, Chain A, domain 4"/>
    <property type="match status" value="1"/>
</dbReference>
<dbReference type="Proteomes" id="UP000243876">
    <property type="component" value="Unassembled WGS sequence"/>
</dbReference>
<evidence type="ECO:0000256" key="6">
    <source>
        <dbReference type="ARBA" id="ARBA00022946"/>
    </source>
</evidence>
<evidence type="ECO:0000256" key="3">
    <source>
        <dbReference type="ARBA" id="ARBA00008000"/>
    </source>
</evidence>
<dbReference type="EC" id="1.1.2.4" evidence="9"/>
<feature type="compositionally biased region" description="Low complexity" evidence="11">
    <location>
        <begin position="25"/>
        <end position="42"/>
    </location>
</feature>
<keyword evidence="7" id="KW-0560">Oxidoreductase</keyword>
<evidence type="ECO:0000313" key="13">
    <source>
        <dbReference type="EMBL" id="CEQ41385.1"/>
    </source>
</evidence>
<evidence type="ECO:0000256" key="7">
    <source>
        <dbReference type="ARBA" id="ARBA00023002"/>
    </source>
</evidence>
<dbReference type="GO" id="GO:0008720">
    <property type="term" value="F:D-lactate dehydrogenase (NAD+) activity"/>
    <property type="evidence" value="ECO:0007669"/>
    <property type="project" value="TreeGrafter"/>
</dbReference>
<comment type="cofactor">
    <cofactor evidence="1">
        <name>FAD</name>
        <dbReference type="ChEBI" id="CHEBI:57692"/>
    </cofactor>
</comment>
<evidence type="ECO:0000256" key="11">
    <source>
        <dbReference type="SAM" id="MobiDB-lite"/>
    </source>
</evidence>
<proteinExistence type="inferred from homology"/>
<dbReference type="FunFam" id="3.30.70.2740:FF:000001">
    <property type="entry name" value="D-lactate dehydrogenase mitochondrial"/>
    <property type="match status" value="1"/>
</dbReference>
<name>A0A0D6EP62_SPOSA</name>
<dbReference type="PANTHER" id="PTHR11748:SF111">
    <property type="entry name" value="D-LACTATE DEHYDROGENASE, MITOCHONDRIAL-RELATED"/>
    <property type="match status" value="1"/>
</dbReference>
<evidence type="ECO:0000256" key="4">
    <source>
        <dbReference type="ARBA" id="ARBA00022630"/>
    </source>
</evidence>
<keyword evidence="5" id="KW-0274">FAD</keyword>
<feature type="domain" description="FAD-binding PCMH-type" evidence="12">
    <location>
        <begin position="80"/>
        <end position="311"/>
    </location>
</feature>
<comment type="similarity">
    <text evidence="3">Belongs to the FAD-binding oxidoreductase/transferase type 4 family.</text>
</comment>
<evidence type="ECO:0000256" key="1">
    <source>
        <dbReference type="ARBA" id="ARBA00001974"/>
    </source>
</evidence>
<dbReference type="GO" id="GO:0071949">
    <property type="term" value="F:FAD binding"/>
    <property type="evidence" value="ECO:0007669"/>
    <property type="project" value="InterPro"/>
</dbReference>
<dbReference type="OrthoDB" id="7786253at2759"/>
<dbReference type="GO" id="GO:1903457">
    <property type="term" value="P:lactate catabolic process"/>
    <property type="evidence" value="ECO:0007669"/>
    <property type="project" value="TreeGrafter"/>
</dbReference>
<comment type="catalytic activity">
    <reaction evidence="10">
        <text>(R)-lactate + 2 Fe(III)-[cytochrome c] = 2 Fe(II)-[cytochrome c] + pyruvate + 2 H(+)</text>
        <dbReference type="Rhea" id="RHEA:13521"/>
        <dbReference type="Rhea" id="RHEA-COMP:10350"/>
        <dbReference type="Rhea" id="RHEA-COMP:14399"/>
        <dbReference type="ChEBI" id="CHEBI:15361"/>
        <dbReference type="ChEBI" id="CHEBI:15378"/>
        <dbReference type="ChEBI" id="CHEBI:16004"/>
        <dbReference type="ChEBI" id="CHEBI:29033"/>
        <dbReference type="ChEBI" id="CHEBI:29034"/>
        <dbReference type="EC" id="1.1.2.4"/>
    </reaction>
</comment>
<keyword evidence="14" id="KW-1185">Reference proteome</keyword>
<evidence type="ECO:0000256" key="5">
    <source>
        <dbReference type="ARBA" id="ARBA00022827"/>
    </source>
</evidence>
<accession>A0A0D6EP62</accession>
<dbReference type="FunFam" id="1.10.45.10:FF:000001">
    <property type="entry name" value="D-lactate dehydrogenase mitochondrial"/>
    <property type="match status" value="1"/>
</dbReference>
<dbReference type="GO" id="GO:0004458">
    <property type="term" value="F:D-lactate dehydrogenase (cytochrome) activity"/>
    <property type="evidence" value="ECO:0007669"/>
    <property type="project" value="UniProtKB-EC"/>
</dbReference>
<evidence type="ECO:0000259" key="12">
    <source>
        <dbReference type="PROSITE" id="PS51387"/>
    </source>
</evidence>
<keyword evidence="4" id="KW-0285">Flavoprotein</keyword>
<dbReference type="Gene3D" id="3.30.465.10">
    <property type="match status" value="2"/>
</dbReference>
<dbReference type="Pfam" id="PF02913">
    <property type="entry name" value="FAD-oxidase_C"/>
    <property type="match status" value="1"/>
</dbReference>
<dbReference type="PANTHER" id="PTHR11748">
    <property type="entry name" value="D-LACTATE DEHYDROGENASE"/>
    <property type="match status" value="1"/>
</dbReference>
<keyword evidence="6" id="KW-0809">Transit peptide</keyword>
<keyword evidence="8" id="KW-0496">Mitochondrion</keyword>
<dbReference type="PROSITE" id="PS51387">
    <property type="entry name" value="FAD_PCMH"/>
    <property type="match status" value="1"/>
</dbReference>
<dbReference type="InterPro" id="IPR036318">
    <property type="entry name" value="FAD-bd_PCMH-like_sf"/>
</dbReference>
<evidence type="ECO:0000256" key="8">
    <source>
        <dbReference type="ARBA" id="ARBA00023128"/>
    </source>
</evidence>
<dbReference type="InterPro" id="IPR016164">
    <property type="entry name" value="FAD-linked_Oxase-like_C"/>
</dbReference>
<dbReference type="SUPFAM" id="SSF55103">
    <property type="entry name" value="FAD-linked oxidases, C-terminal domain"/>
    <property type="match status" value="1"/>
</dbReference>
<organism evidence="13 14">
    <name type="scientific">Sporidiobolus salmonicolor</name>
    <name type="common">Yeast-like fungus</name>
    <name type="synonym">Sporobolomyces salmonicolor</name>
    <dbReference type="NCBI Taxonomy" id="5005"/>
    <lineage>
        <taxon>Eukaryota</taxon>
        <taxon>Fungi</taxon>
        <taxon>Dikarya</taxon>
        <taxon>Basidiomycota</taxon>
        <taxon>Pucciniomycotina</taxon>
        <taxon>Microbotryomycetes</taxon>
        <taxon>Sporidiobolales</taxon>
        <taxon>Sporidiobolaceae</taxon>
        <taxon>Sporobolomyces</taxon>
    </lineage>
</organism>
<dbReference type="Gene3D" id="3.30.70.2740">
    <property type="match status" value="1"/>
</dbReference>
<dbReference type="InterPro" id="IPR004113">
    <property type="entry name" value="FAD-bd_oxidored_4_C"/>
</dbReference>
<evidence type="ECO:0000256" key="10">
    <source>
        <dbReference type="ARBA" id="ARBA00051436"/>
    </source>
</evidence>
<dbReference type="GO" id="GO:0005739">
    <property type="term" value="C:mitochondrion"/>
    <property type="evidence" value="ECO:0007669"/>
    <property type="project" value="UniProtKB-SubCell"/>
</dbReference>
<protein>
    <recommendedName>
        <fullName evidence="9">D-lactate dehydrogenase (cytochrome)</fullName>
        <ecNumber evidence="9">1.1.2.4</ecNumber>
    </recommendedName>
</protein>
<gene>
    <name evidence="13" type="primary">SPOSA6832_03101</name>
</gene>
<dbReference type="InterPro" id="IPR006094">
    <property type="entry name" value="Oxid_FAD_bind_N"/>
</dbReference>
<evidence type="ECO:0000256" key="9">
    <source>
        <dbReference type="ARBA" id="ARBA00038897"/>
    </source>
</evidence>
<dbReference type="InterPro" id="IPR016171">
    <property type="entry name" value="Vanillyl_alc_oxidase_C-sub2"/>
</dbReference>
<dbReference type="AlphaFoldDB" id="A0A0D6EP62"/>
<comment type="subcellular location">
    <subcellularLocation>
        <location evidence="2">Mitochondrion</location>
    </subcellularLocation>
</comment>
<dbReference type="InterPro" id="IPR016169">
    <property type="entry name" value="FAD-bd_PCMH_sub2"/>
</dbReference>